<dbReference type="RefSeq" id="WP_097042489.1">
    <property type="nucleotide sequence ID" value="NZ_OBEK01000003.1"/>
</dbReference>
<organism evidence="1 2">
    <name type="scientific">Terribacillus aidingensis</name>
    <dbReference type="NCBI Taxonomy" id="586416"/>
    <lineage>
        <taxon>Bacteria</taxon>
        <taxon>Bacillati</taxon>
        <taxon>Bacillota</taxon>
        <taxon>Bacilli</taxon>
        <taxon>Bacillales</taxon>
        <taxon>Bacillaceae</taxon>
        <taxon>Terribacillus</taxon>
    </lineage>
</organism>
<gene>
    <name evidence="1" type="ORF">SAMN05421503_2437</name>
</gene>
<dbReference type="AlphaFoldDB" id="A0A285NYF7"/>
<sequence>MYVIQVNKKPTAKTLSDAISNGFKPDQWVVYTNRDSEVNAITAATEIIKRGDYPANKVRVLKVVATFESDVSVKVPEEESE</sequence>
<reference evidence="2" key="1">
    <citation type="submission" date="2017-09" db="EMBL/GenBank/DDBJ databases">
        <authorList>
            <person name="Varghese N."/>
            <person name="Submissions S."/>
        </authorList>
    </citation>
    <scope>NUCLEOTIDE SEQUENCE [LARGE SCALE GENOMIC DNA]</scope>
    <source>
        <strain evidence="2">CGMCC 1.8913</strain>
    </source>
</reference>
<evidence type="ECO:0000313" key="1">
    <source>
        <dbReference type="EMBL" id="SNZ14515.1"/>
    </source>
</evidence>
<protein>
    <submittedName>
        <fullName evidence="1">Uncharacterized protein</fullName>
    </submittedName>
</protein>
<accession>A0A285NYF7</accession>
<dbReference type="EMBL" id="OBEK01000003">
    <property type="protein sequence ID" value="SNZ14515.1"/>
    <property type="molecule type" value="Genomic_DNA"/>
</dbReference>
<dbReference type="OrthoDB" id="9762066at2"/>
<keyword evidence="2" id="KW-1185">Reference proteome</keyword>
<name>A0A285NYF7_9BACI</name>
<proteinExistence type="predicted"/>
<dbReference type="Proteomes" id="UP000219356">
    <property type="component" value="Unassembled WGS sequence"/>
</dbReference>
<evidence type="ECO:0000313" key="2">
    <source>
        <dbReference type="Proteomes" id="UP000219356"/>
    </source>
</evidence>